<organism evidence="2 3">
    <name type="scientific">Rhizophagus irregularis</name>
    <dbReference type="NCBI Taxonomy" id="588596"/>
    <lineage>
        <taxon>Eukaryota</taxon>
        <taxon>Fungi</taxon>
        <taxon>Fungi incertae sedis</taxon>
        <taxon>Mucoromycota</taxon>
        <taxon>Glomeromycotina</taxon>
        <taxon>Glomeromycetes</taxon>
        <taxon>Glomerales</taxon>
        <taxon>Glomeraceae</taxon>
        <taxon>Rhizophagus</taxon>
    </lineage>
</organism>
<dbReference type="VEuPathDB" id="FungiDB:FUN_007853"/>
<reference evidence="2 3" key="1">
    <citation type="submission" date="2016-04" db="EMBL/GenBank/DDBJ databases">
        <title>Genome analyses suggest a sexual origin of heterokaryosis in a supposedly ancient asexual fungus.</title>
        <authorList>
            <person name="Ropars J."/>
            <person name="Sedzielewska K."/>
            <person name="Noel J."/>
            <person name="Charron P."/>
            <person name="Farinelli L."/>
            <person name="Marton T."/>
            <person name="Kruger M."/>
            <person name="Pelin A."/>
            <person name="Brachmann A."/>
            <person name="Corradi N."/>
        </authorList>
    </citation>
    <scope>NUCLEOTIDE SEQUENCE [LARGE SCALE GENOMIC DNA]</scope>
    <source>
        <strain evidence="2 3">C2</strain>
    </source>
</reference>
<evidence type="ECO:0000313" key="2">
    <source>
        <dbReference type="EMBL" id="PKK62041.1"/>
    </source>
</evidence>
<dbReference type="VEuPathDB" id="FungiDB:FUN_007854"/>
<dbReference type="EMBL" id="LLXL01002038">
    <property type="protein sequence ID" value="PKK62041.1"/>
    <property type="molecule type" value="Genomic_DNA"/>
</dbReference>
<protein>
    <submittedName>
        <fullName evidence="2">Uncharacterized protein</fullName>
    </submittedName>
</protein>
<reference evidence="2 3" key="2">
    <citation type="submission" date="2017-10" db="EMBL/GenBank/DDBJ databases">
        <title>Extensive intraspecific genome diversity in a model arbuscular mycorrhizal fungus.</title>
        <authorList>
            <person name="Chen E.C.H."/>
            <person name="Morin E."/>
            <person name="Baudet D."/>
            <person name="Noel J."/>
            <person name="Ndikumana S."/>
            <person name="Charron P."/>
            <person name="St-Onge C."/>
            <person name="Giorgi J."/>
            <person name="Grigoriev I.V."/>
            <person name="Roux C."/>
            <person name="Martin F.M."/>
            <person name="Corradi N."/>
        </authorList>
    </citation>
    <scope>NUCLEOTIDE SEQUENCE [LARGE SCALE GENOMIC DNA]</scope>
    <source>
        <strain evidence="2 3">C2</strain>
    </source>
</reference>
<feature type="compositionally biased region" description="Basic and acidic residues" evidence="1">
    <location>
        <begin position="292"/>
        <end position="301"/>
    </location>
</feature>
<sequence length="331" mass="38499">MEILDDDILPTNSDSSIDNESIKEVEIAYFTKNLGVSTIIYLTVPMECPATSPDGVATVFSIQGWKNHMNTFNDIQYSIGSGGIQECPFLATFLLQNIRKKMQTNVLLLFQKVLELKNVCYARTPDNIKDNLQMMIKEAIEKDDVVKSGSIIQGNMLKAYFNKETLQEIHMSLNNIDKLRYLVAKTYKNLYPFKQHILGVFQSVYGKQIDLHNYVIKLMISLLKAESKVELNQIFSDIEKYDEKWRERGQKLDERHLKIIEIQDFSAIPYTKQDKSQVKRQLLAINRKEKRNQKNKEDNNSLKRKYGQSKIQPIDENNYEFESDNSRSFRA</sequence>
<evidence type="ECO:0000256" key="1">
    <source>
        <dbReference type="SAM" id="MobiDB-lite"/>
    </source>
</evidence>
<name>A0A2N1MK71_9GLOM</name>
<dbReference type="VEuPathDB" id="FungiDB:RhiirFUN_008239"/>
<dbReference type="VEuPathDB" id="FungiDB:RhiirFUN_008240"/>
<accession>A0A2N1MK71</accession>
<proteinExistence type="predicted"/>
<feature type="region of interest" description="Disordered" evidence="1">
    <location>
        <begin position="285"/>
        <end position="331"/>
    </location>
</feature>
<dbReference type="Proteomes" id="UP000233469">
    <property type="component" value="Unassembled WGS sequence"/>
</dbReference>
<gene>
    <name evidence="2" type="ORF">RhiirC2_718001</name>
</gene>
<dbReference type="VEuPathDB" id="FungiDB:RhiirA1_441459"/>
<dbReference type="AlphaFoldDB" id="A0A2N1MK71"/>
<comment type="caution">
    <text evidence="2">The sequence shown here is derived from an EMBL/GenBank/DDBJ whole genome shotgun (WGS) entry which is preliminary data.</text>
</comment>
<evidence type="ECO:0000313" key="3">
    <source>
        <dbReference type="Proteomes" id="UP000233469"/>
    </source>
</evidence>